<evidence type="ECO:0000313" key="2">
    <source>
        <dbReference type="Proteomes" id="UP000036045"/>
    </source>
</evidence>
<dbReference type="OrthoDB" id="2905328at2"/>
<accession>A0A0J1IPP8</accession>
<dbReference type="CDD" id="cd00298">
    <property type="entry name" value="ACD_sHsps_p23-like"/>
    <property type="match status" value="1"/>
</dbReference>
<proteinExistence type="predicted"/>
<keyword evidence="2" id="KW-1185">Reference proteome</keyword>
<dbReference type="InterPro" id="IPR008978">
    <property type="entry name" value="HSP20-like_chaperone"/>
</dbReference>
<protein>
    <submittedName>
        <fullName evidence="1">Spore coat protein</fullName>
    </submittedName>
</protein>
<reference evidence="1 2" key="1">
    <citation type="submission" date="2015-05" db="EMBL/GenBank/DDBJ databases">
        <title>Whole genome sequence and identification of bacterial endophytes from Costus igneus.</title>
        <authorList>
            <person name="Lee Y.P."/>
            <person name="Gan H.M."/>
            <person name="Eng W."/>
            <person name="Wheatley M.S."/>
            <person name="Caraballo A."/>
            <person name="Polter S."/>
            <person name="Savka M.A."/>
            <person name="Hudson A.O."/>
        </authorList>
    </citation>
    <scope>NUCLEOTIDE SEQUENCE [LARGE SCALE GENOMIC DNA]</scope>
    <source>
        <strain evidence="1 2">RIT379</strain>
    </source>
</reference>
<dbReference type="SUPFAM" id="SSF49764">
    <property type="entry name" value="HSP20-like chaperones"/>
    <property type="match status" value="1"/>
</dbReference>
<sequence length="160" mass="19189">MFPWNLFPFNKDAKSRMDQMNPQDIQKYVQEMMDKLMPESLQKMEPEKMFQSFSKGANYRNDNLNHAEKFNYVVFETHHHVYVRIPILDSSWLEHIKIFYTSNQLIIQHIPLFEDKHTITLPAIVRKKGSVALYKDDILEIRIQKNIDIHYSEIDVTEMN</sequence>
<dbReference type="PATRIC" id="fig|1397.4.peg.1913"/>
<organism evidence="1 2">
    <name type="scientific">Niallia circulans</name>
    <name type="common">Bacillus circulans</name>
    <dbReference type="NCBI Taxonomy" id="1397"/>
    <lineage>
        <taxon>Bacteria</taxon>
        <taxon>Bacillati</taxon>
        <taxon>Bacillota</taxon>
        <taxon>Bacilli</taxon>
        <taxon>Bacillales</taxon>
        <taxon>Bacillaceae</taxon>
        <taxon>Niallia</taxon>
    </lineage>
</organism>
<dbReference type="RefSeq" id="WP_047940472.1">
    <property type="nucleotide sequence ID" value="NZ_CP053989.1"/>
</dbReference>
<keyword evidence="1" id="KW-0167">Capsid protein</keyword>
<comment type="caution">
    <text evidence="1">The sequence shown here is derived from an EMBL/GenBank/DDBJ whole genome shotgun (WGS) entry which is preliminary data.</text>
</comment>
<dbReference type="Proteomes" id="UP000036045">
    <property type="component" value="Unassembled WGS sequence"/>
</dbReference>
<dbReference type="AlphaFoldDB" id="A0A0J1IPP8"/>
<keyword evidence="1" id="KW-0946">Virion</keyword>
<name>A0A0J1IPP8_NIACI</name>
<gene>
    <name evidence="1" type="ORF">ABW02_03210</name>
</gene>
<evidence type="ECO:0000313" key="1">
    <source>
        <dbReference type="EMBL" id="KLV27918.1"/>
    </source>
</evidence>
<dbReference type="GeneID" id="56350056"/>
<dbReference type="EMBL" id="LDPH01000002">
    <property type="protein sequence ID" value="KLV27918.1"/>
    <property type="molecule type" value="Genomic_DNA"/>
</dbReference>